<sequence length="425" mass="49497">MNSRGYTSVTPAIWGGNTARTRTSNNTGRRPVTSRSLEDCKVKDLGYFKRKLSMKITQVKAELYAMKEKIKELQIGNKRVEYRATLAQDKAKELTELQDLLNVHFTALDRANMRNTISDILKETAKLKEENDVKAKEQEEFYNARMYHKQKVEKLKMELSSVISDTALRDVQRAVQNDPEKIEQIQMELQLEKLIKERESLMEKSKVEYKGGPYRIGIEGEIDLLHDILSNSLKDVSHSLRDVSKLEHCERFMSENPMNRVQNYSPQQSLKYLEYYLSNLKFLDKYVTKVVEQHMTKSMDLKGLCVNALNESNLSDVQGRKLMNLKSEKSIIDCQRRTTSEKLDSKEAEFRTIEKQLMSHESYKKQRELENLLMNLNGMNHSLNEFLEEGRAMNDLEKRKERVLTTVNRLNAIFISNMSKESKQA</sequence>
<dbReference type="PANTHER" id="PTHR31432:SF0">
    <property type="entry name" value="INTRAFLAGELLAR TRANSPORT PROTEIN 74 HOMOLOG"/>
    <property type="match status" value="1"/>
</dbReference>
<organism evidence="3 4">
    <name type="scientific">Apolygus lucorum</name>
    <name type="common">Small green plant bug</name>
    <name type="synonym">Lygocoris lucorum</name>
    <dbReference type="NCBI Taxonomy" id="248454"/>
    <lineage>
        <taxon>Eukaryota</taxon>
        <taxon>Metazoa</taxon>
        <taxon>Ecdysozoa</taxon>
        <taxon>Arthropoda</taxon>
        <taxon>Hexapoda</taxon>
        <taxon>Insecta</taxon>
        <taxon>Pterygota</taxon>
        <taxon>Neoptera</taxon>
        <taxon>Paraneoptera</taxon>
        <taxon>Hemiptera</taxon>
        <taxon>Heteroptera</taxon>
        <taxon>Panheteroptera</taxon>
        <taxon>Cimicomorpha</taxon>
        <taxon>Miridae</taxon>
        <taxon>Mirini</taxon>
        <taxon>Apolygus</taxon>
    </lineage>
</organism>
<feature type="compositionally biased region" description="Polar residues" evidence="2">
    <location>
        <begin position="1"/>
        <end position="10"/>
    </location>
</feature>
<dbReference type="GO" id="GO:0035735">
    <property type="term" value="P:intraciliary transport involved in cilium assembly"/>
    <property type="evidence" value="ECO:0007669"/>
    <property type="project" value="TreeGrafter"/>
</dbReference>
<dbReference type="EMBL" id="WIXP02000010">
    <property type="protein sequence ID" value="KAF6203956.1"/>
    <property type="molecule type" value="Genomic_DNA"/>
</dbReference>
<accession>A0A8S9X7B4</accession>
<dbReference type="GO" id="GO:0005929">
    <property type="term" value="C:cilium"/>
    <property type="evidence" value="ECO:0007669"/>
    <property type="project" value="TreeGrafter"/>
</dbReference>
<evidence type="ECO:0000313" key="3">
    <source>
        <dbReference type="EMBL" id="KAF6203956.1"/>
    </source>
</evidence>
<dbReference type="AlphaFoldDB" id="A0A8S9X7B4"/>
<protein>
    <submittedName>
        <fullName evidence="3">Uncharacterized protein</fullName>
    </submittedName>
</protein>
<feature type="region of interest" description="Disordered" evidence="2">
    <location>
        <begin position="1"/>
        <end position="32"/>
    </location>
</feature>
<evidence type="ECO:0000313" key="4">
    <source>
        <dbReference type="Proteomes" id="UP000466442"/>
    </source>
</evidence>
<feature type="coiled-coil region" evidence="1">
    <location>
        <begin position="369"/>
        <end position="413"/>
    </location>
</feature>
<dbReference type="Proteomes" id="UP000466442">
    <property type="component" value="Unassembled WGS sequence"/>
</dbReference>
<dbReference type="GO" id="GO:0048487">
    <property type="term" value="F:beta-tubulin binding"/>
    <property type="evidence" value="ECO:0007669"/>
    <property type="project" value="InterPro"/>
</dbReference>
<reference evidence="3" key="1">
    <citation type="journal article" date="2021" name="Mol. Ecol. Resour.">
        <title>Apolygus lucorum genome provides insights into omnivorousness and mesophyll feeding.</title>
        <authorList>
            <person name="Liu Y."/>
            <person name="Liu H."/>
            <person name="Wang H."/>
            <person name="Huang T."/>
            <person name="Liu B."/>
            <person name="Yang B."/>
            <person name="Yin L."/>
            <person name="Li B."/>
            <person name="Zhang Y."/>
            <person name="Zhang S."/>
            <person name="Jiang F."/>
            <person name="Zhang X."/>
            <person name="Ren Y."/>
            <person name="Wang B."/>
            <person name="Wang S."/>
            <person name="Lu Y."/>
            <person name="Wu K."/>
            <person name="Fan W."/>
            <person name="Wang G."/>
        </authorList>
    </citation>
    <scope>NUCLEOTIDE SEQUENCE</scope>
    <source>
        <strain evidence="3">12Hb</strain>
    </source>
</reference>
<dbReference type="GO" id="GO:0030992">
    <property type="term" value="C:intraciliary transport particle B"/>
    <property type="evidence" value="ECO:0007669"/>
    <property type="project" value="InterPro"/>
</dbReference>
<dbReference type="PANTHER" id="PTHR31432">
    <property type="entry name" value="INTRAFLAGELLAR TRANSPORT PROTEIN 74 HOMOLOG"/>
    <property type="match status" value="1"/>
</dbReference>
<dbReference type="InterPro" id="IPR029602">
    <property type="entry name" value="IFT74"/>
</dbReference>
<feature type="compositionally biased region" description="Polar residues" evidence="2">
    <location>
        <begin position="18"/>
        <end position="28"/>
    </location>
</feature>
<evidence type="ECO:0000256" key="2">
    <source>
        <dbReference type="SAM" id="MobiDB-lite"/>
    </source>
</evidence>
<gene>
    <name evidence="3" type="ORF">GE061_002294</name>
</gene>
<proteinExistence type="predicted"/>
<name>A0A8S9X7B4_APOLU</name>
<evidence type="ECO:0000256" key="1">
    <source>
        <dbReference type="SAM" id="Coils"/>
    </source>
</evidence>
<keyword evidence="4" id="KW-1185">Reference proteome</keyword>
<comment type="caution">
    <text evidence="3">The sequence shown here is derived from an EMBL/GenBank/DDBJ whole genome shotgun (WGS) entry which is preliminary data.</text>
</comment>
<keyword evidence="1" id="KW-0175">Coiled coil</keyword>